<protein>
    <submittedName>
        <fullName evidence="2">Uncharacterized protein</fullName>
    </submittedName>
</protein>
<keyword evidence="3" id="KW-1185">Reference proteome</keyword>
<feature type="region of interest" description="Disordered" evidence="1">
    <location>
        <begin position="389"/>
        <end position="419"/>
    </location>
</feature>
<accession>A0A1R3JZQ8</accession>
<reference evidence="2 3" key="1">
    <citation type="submission" date="2013-09" db="EMBL/GenBank/DDBJ databases">
        <title>Corchorus capsularis genome sequencing.</title>
        <authorList>
            <person name="Alam M."/>
            <person name="Haque M.S."/>
            <person name="Islam M.S."/>
            <person name="Emdad E.M."/>
            <person name="Islam M.M."/>
            <person name="Ahmed B."/>
            <person name="Halim A."/>
            <person name="Hossen Q.M.M."/>
            <person name="Hossain M.Z."/>
            <person name="Ahmed R."/>
            <person name="Khan M.M."/>
            <person name="Islam R."/>
            <person name="Rashid M.M."/>
            <person name="Khan S.A."/>
            <person name="Rahman M.S."/>
            <person name="Alam M."/>
        </authorList>
    </citation>
    <scope>NUCLEOTIDE SEQUENCE [LARGE SCALE GENOMIC DNA]</scope>
    <source>
        <strain evidence="3">cv. CVL-1</strain>
        <tissue evidence="2">Whole seedling</tissue>
    </source>
</reference>
<evidence type="ECO:0000313" key="3">
    <source>
        <dbReference type="Proteomes" id="UP000188268"/>
    </source>
</evidence>
<sequence length="419" mass="46137">MRRRNHTNATGRGIARRAPGARMASSYHRAPGLQPIRTAQKWTKFAIPEGKLLRICQQFHLSDMPASIRPARAGNIRAGQPVQQCPVQRSSVLNLWRMARIRKLHQRRTRNRLGSGPTQFRVVAQAGAHFRGRRVLGDGGGVLLADQQQCPGAHLAEFVHHRLCVDHVVQQGRVPGHKVSPRPAIHAGQHLHPGLVVGAPLARVVSGLLIGADALGGGLLLTCKPLVDRHGWHALGLPVFQANRVDHHQPRNFGRIHQRIARGQHAAGRVADQDGLLNAQRGQQRMRVARQLLERILIRTRLARFAEADLVRRDHAIAGARQRLDRAIPGGRAEVLAVQQHCDLAVGLLGLDVQIGHLQRIALGFELEQVDRRRIVEALQPGAIRGAALSGGDLRGHTRHCQGGNQRNGNRAKQHQHTP</sequence>
<evidence type="ECO:0000313" key="2">
    <source>
        <dbReference type="EMBL" id="OMP00335.1"/>
    </source>
</evidence>
<dbReference type="AlphaFoldDB" id="A0A1R3JZQ8"/>
<feature type="compositionally biased region" description="Low complexity" evidence="1">
    <location>
        <begin position="9"/>
        <end position="24"/>
    </location>
</feature>
<comment type="caution">
    <text evidence="2">The sequence shown here is derived from an EMBL/GenBank/DDBJ whole genome shotgun (WGS) entry which is preliminary data.</text>
</comment>
<dbReference type="Gramene" id="OMP00335">
    <property type="protein sequence ID" value="OMP00335"/>
    <property type="gene ID" value="CCACVL1_03375"/>
</dbReference>
<feature type="region of interest" description="Disordered" evidence="1">
    <location>
        <begin position="1"/>
        <end position="32"/>
    </location>
</feature>
<organism evidence="2 3">
    <name type="scientific">Corchorus capsularis</name>
    <name type="common">Jute</name>
    <dbReference type="NCBI Taxonomy" id="210143"/>
    <lineage>
        <taxon>Eukaryota</taxon>
        <taxon>Viridiplantae</taxon>
        <taxon>Streptophyta</taxon>
        <taxon>Embryophyta</taxon>
        <taxon>Tracheophyta</taxon>
        <taxon>Spermatophyta</taxon>
        <taxon>Magnoliopsida</taxon>
        <taxon>eudicotyledons</taxon>
        <taxon>Gunneridae</taxon>
        <taxon>Pentapetalae</taxon>
        <taxon>rosids</taxon>
        <taxon>malvids</taxon>
        <taxon>Malvales</taxon>
        <taxon>Malvaceae</taxon>
        <taxon>Grewioideae</taxon>
        <taxon>Apeibeae</taxon>
        <taxon>Corchorus</taxon>
    </lineage>
</organism>
<proteinExistence type="predicted"/>
<name>A0A1R3JZQ8_COCAP</name>
<dbReference type="Proteomes" id="UP000188268">
    <property type="component" value="Unassembled WGS sequence"/>
</dbReference>
<gene>
    <name evidence="2" type="ORF">CCACVL1_03375</name>
</gene>
<dbReference type="EMBL" id="AWWV01006664">
    <property type="protein sequence ID" value="OMP00335.1"/>
    <property type="molecule type" value="Genomic_DNA"/>
</dbReference>
<evidence type="ECO:0000256" key="1">
    <source>
        <dbReference type="SAM" id="MobiDB-lite"/>
    </source>
</evidence>
<feature type="compositionally biased region" description="Basic residues" evidence="1">
    <location>
        <begin position="410"/>
        <end position="419"/>
    </location>
</feature>